<feature type="region of interest" description="Disordered" evidence="1">
    <location>
        <begin position="1"/>
        <end position="37"/>
    </location>
</feature>
<accession>A0A1Y2ITU5</accession>
<dbReference type="Proteomes" id="UP000193067">
    <property type="component" value="Unassembled WGS sequence"/>
</dbReference>
<reference evidence="2 3" key="1">
    <citation type="journal article" date="2015" name="Biotechnol. Biofuels">
        <title>Enhanced degradation of softwood versus hardwood by the white-rot fungus Pycnoporus coccineus.</title>
        <authorList>
            <person name="Couturier M."/>
            <person name="Navarro D."/>
            <person name="Chevret D."/>
            <person name="Henrissat B."/>
            <person name="Piumi F."/>
            <person name="Ruiz-Duenas F.J."/>
            <person name="Martinez A.T."/>
            <person name="Grigoriev I.V."/>
            <person name="Riley R."/>
            <person name="Lipzen A."/>
            <person name="Berrin J.G."/>
            <person name="Master E.R."/>
            <person name="Rosso M.N."/>
        </authorList>
    </citation>
    <scope>NUCLEOTIDE SEQUENCE [LARGE SCALE GENOMIC DNA]</scope>
    <source>
        <strain evidence="2 3">BRFM310</strain>
    </source>
</reference>
<protein>
    <submittedName>
        <fullName evidence="2">Uncharacterized protein</fullName>
    </submittedName>
</protein>
<evidence type="ECO:0000313" key="3">
    <source>
        <dbReference type="Proteomes" id="UP000193067"/>
    </source>
</evidence>
<evidence type="ECO:0000256" key="1">
    <source>
        <dbReference type="SAM" id="MobiDB-lite"/>
    </source>
</evidence>
<keyword evidence="3" id="KW-1185">Reference proteome</keyword>
<dbReference type="AlphaFoldDB" id="A0A1Y2ITU5"/>
<feature type="compositionally biased region" description="Basic residues" evidence="1">
    <location>
        <begin position="1"/>
        <end position="13"/>
    </location>
</feature>
<feature type="compositionally biased region" description="Polar residues" evidence="1">
    <location>
        <begin position="71"/>
        <end position="82"/>
    </location>
</feature>
<gene>
    <name evidence="2" type="ORF">PYCCODRAFT_1433959</name>
</gene>
<dbReference type="EMBL" id="KZ084098">
    <property type="protein sequence ID" value="OSD04054.1"/>
    <property type="molecule type" value="Genomic_DNA"/>
</dbReference>
<proteinExistence type="predicted"/>
<sequence length="91" mass="10078">MAKPQRQQKQKSKHSTDARQAVARQIHATKKRSKAQAKISKSQVADVTDQINGEFAQVQSFYVRAEQMVPANTPSLPESSVQDLADVMKGL</sequence>
<name>A0A1Y2ITU5_TRAC3</name>
<dbReference type="OrthoDB" id="2750625at2759"/>
<feature type="region of interest" description="Disordered" evidence="1">
    <location>
        <begin position="71"/>
        <end position="91"/>
    </location>
</feature>
<evidence type="ECO:0000313" key="2">
    <source>
        <dbReference type="EMBL" id="OSD04054.1"/>
    </source>
</evidence>
<organism evidence="2 3">
    <name type="scientific">Trametes coccinea (strain BRFM310)</name>
    <name type="common">Pycnoporus coccineus</name>
    <dbReference type="NCBI Taxonomy" id="1353009"/>
    <lineage>
        <taxon>Eukaryota</taxon>
        <taxon>Fungi</taxon>
        <taxon>Dikarya</taxon>
        <taxon>Basidiomycota</taxon>
        <taxon>Agaricomycotina</taxon>
        <taxon>Agaricomycetes</taxon>
        <taxon>Polyporales</taxon>
        <taxon>Polyporaceae</taxon>
        <taxon>Trametes</taxon>
    </lineage>
</organism>